<gene>
    <name evidence="10" type="ORF">KI387_016879</name>
</gene>
<evidence type="ECO:0000256" key="2">
    <source>
        <dbReference type="ARBA" id="ARBA00012483"/>
    </source>
</evidence>
<sequence length="171" mass="19621">RHSATRHGEDSKIVLDSDGGHSVSRSHQVQGSRHSSGGLPEILSALERSERHDELSYEQLLMLEATLLLGRMDMYDQHRDMRLDVDNMSYEDLLELGDRIGHVNTGLSEERIIKCIKKKHCILESEFSLTENERKCSICQEEYAILDEMGKLQCGHTYHVGCIKKWLLQKN</sequence>
<keyword evidence="6" id="KW-0833">Ubl conjugation pathway</keyword>
<dbReference type="InterPro" id="IPR001841">
    <property type="entry name" value="Znf_RING"/>
</dbReference>
<evidence type="ECO:0000313" key="10">
    <source>
        <dbReference type="EMBL" id="KAH9322240.1"/>
    </source>
</evidence>
<keyword evidence="4" id="KW-0479">Metal-binding</keyword>
<dbReference type="PANTHER" id="PTHR22937">
    <property type="entry name" value="E3 UBIQUITIN-PROTEIN LIGASE RNF165"/>
    <property type="match status" value="1"/>
</dbReference>
<comment type="catalytic activity">
    <reaction evidence="1">
        <text>S-ubiquitinyl-[E2 ubiquitin-conjugating enzyme]-L-cysteine + [acceptor protein]-L-lysine = [E2 ubiquitin-conjugating enzyme]-L-cysteine + N(6)-ubiquitinyl-[acceptor protein]-L-lysine.</text>
        <dbReference type="EC" id="2.3.2.27"/>
    </reaction>
</comment>
<evidence type="ECO:0000256" key="3">
    <source>
        <dbReference type="ARBA" id="ARBA00022679"/>
    </source>
</evidence>
<dbReference type="GO" id="GO:0061630">
    <property type="term" value="F:ubiquitin protein ligase activity"/>
    <property type="evidence" value="ECO:0007669"/>
    <property type="project" value="UniProtKB-EC"/>
</dbReference>
<evidence type="ECO:0000256" key="1">
    <source>
        <dbReference type="ARBA" id="ARBA00000900"/>
    </source>
</evidence>
<dbReference type="EC" id="2.3.2.27" evidence="2"/>
<evidence type="ECO:0000256" key="6">
    <source>
        <dbReference type="ARBA" id="ARBA00022786"/>
    </source>
</evidence>
<feature type="region of interest" description="Disordered" evidence="8">
    <location>
        <begin position="1"/>
        <end position="39"/>
    </location>
</feature>
<evidence type="ECO:0000256" key="8">
    <source>
        <dbReference type="SAM" id="MobiDB-lite"/>
    </source>
</evidence>
<dbReference type="Pfam" id="PF13639">
    <property type="entry name" value="zf-RING_2"/>
    <property type="match status" value="1"/>
</dbReference>
<keyword evidence="3" id="KW-0808">Transferase</keyword>
<dbReference type="PANTHER" id="PTHR22937:SF122">
    <property type="entry name" value="RING-TYPE E3 UBIQUITIN TRANSFERASE"/>
    <property type="match status" value="1"/>
</dbReference>
<feature type="domain" description="RING-type" evidence="9">
    <location>
        <begin position="135"/>
        <end position="170"/>
    </location>
</feature>
<organism evidence="10 11">
    <name type="scientific">Taxus chinensis</name>
    <name type="common">Chinese yew</name>
    <name type="synonym">Taxus wallichiana var. chinensis</name>
    <dbReference type="NCBI Taxonomy" id="29808"/>
    <lineage>
        <taxon>Eukaryota</taxon>
        <taxon>Viridiplantae</taxon>
        <taxon>Streptophyta</taxon>
        <taxon>Embryophyta</taxon>
        <taxon>Tracheophyta</taxon>
        <taxon>Spermatophyta</taxon>
        <taxon>Pinopsida</taxon>
        <taxon>Pinidae</taxon>
        <taxon>Conifers II</taxon>
        <taxon>Cupressales</taxon>
        <taxon>Taxaceae</taxon>
        <taxon>Taxus</taxon>
    </lineage>
</organism>
<dbReference type="AlphaFoldDB" id="A0AA38GHY0"/>
<evidence type="ECO:0000256" key="5">
    <source>
        <dbReference type="ARBA" id="ARBA00022771"/>
    </source>
</evidence>
<dbReference type="Gene3D" id="3.30.40.10">
    <property type="entry name" value="Zinc/RING finger domain, C3HC4 (zinc finger)"/>
    <property type="match status" value="1"/>
</dbReference>
<dbReference type="SUPFAM" id="SSF57850">
    <property type="entry name" value="RING/U-box"/>
    <property type="match status" value="1"/>
</dbReference>
<evidence type="ECO:0000313" key="11">
    <source>
        <dbReference type="Proteomes" id="UP000824469"/>
    </source>
</evidence>
<keyword evidence="5" id="KW-0863">Zinc-finger</keyword>
<dbReference type="OMA" id="YDADNEM"/>
<evidence type="ECO:0000259" key="9">
    <source>
        <dbReference type="Pfam" id="PF13639"/>
    </source>
</evidence>
<dbReference type="EMBL" id="JAHRHJ020000003">
    <property type="protein sequence ID" value="KAH9322240.1"/>
    <property type="molecule type" value="Genomic_DNA"/>
</dbReference>
<evidence type="ECO:0000256" key="7">
    <source>
        <dbReference type="ARBA" id="ARBA00022833"/>
    </source>
</evidence>
<feature type="non-terminal residue" evidence="10">
    <location>
        <position position="171"/>
    </location>
</feature>
<keyword evidence="7" id="KW-0862">Zinc</keyword>
<dbReference type="GO" id="GO:0008270">
    <property type="term" value="F:zinc ion binding"/>
    <property type="evidence" value="ECO:0007669"/>
    <property type="project" value="UniProtKB-KW"/>
</dbReference>
<comment type="caution">
    <text evidence="10">The sequence shown here is derived from an EMBL/GenBank/DDBJ whole genome shotgun (WGS) entry which is preliminary data.</text>
</comment>
<name>A0AA38GHY0_TAXCH</name>
<feature type="compositionally biased region" description="Basic and acidic residues" evidence="8">
    <location>
        <begin position="1"/>
        <end position="19"/>
    </location>
</feature>
<dbReference type="Proteomes" id="UP000824469">
    <property type="component" value="Unassembled WGS sequence"/>
</dbReference>
<reference evidence="10 11" key="1">
    <citation type="journal article" date="2021" name="Nat. Plants">
        <title>The Taxus genome provides insights into paclitaxel biosynthesis.</title>
        <authorList>
            <person name="Xiong X."/>
            <person name="Gou J."/>
            <person name="Liao Q."/>
            <person name="Li Y."/>
            <person name="Zhou Q."/>
            <person name="Bi G."/>
            <person name="Li C."/>
            <person name="Du R."/>
            <person name="Wang X."/>
            <person name="Sun T."/>
            <person name="Guo L."/>
            <person name="Liang H."/>
            <person name="Lu P."/>
            <person name="Wu Y."/>
            <person name="Zhang Z."/>
            <person name="Ro D.K."/>
            <person name="Shang Y."/>
            <person name="Huang S."/>
            <person name="Yan J."/>
        </authorList>
    </citation>
    <scope>NUCLEOTIDE SEQUENCE [LARGE SCALE GENOMIC DNA]</scope>
    <source>
        <strain evidence="10">Ta-2019</strain>
    </source>
</reference>
<protein>
    <recommendedName>
        <fullName evidence="2">RING-type E3 ubiquitin transferase</fullName>
        <ecNumber evidence="2">2.3.2.27</ecNumber>
    </recommendedName>
</protein>
<dbReference type="InterPro" id="IPR013083">
    <property type="entry name" value="Znf_RING/FYVE/PHD"/>
</dbReference>
<feature type="compositionally biased region" description="Polar residues" evidence="8">
    <location>
        <begin position="23"/>
        <end position="35"/>
    </location>
</feature>
<proteinExistence type="predicted"/>
<accession>A0AA38GHY0</accession>
<evidence type="ECO:0000256" key="4">
    <source>
        <dbReference type="ARBA" id="ARBA00022723"/>
    </source>
</evidence>
<keyword evidence="11" id="KW-1185">Reference proteome</keyword>
<feature type="non-terminal residue" evidence="10">
    <location>
        <position position="1"/>
    </location>
</feature>
<dbReference type="InterPro" id="IPR045191">
    <property type="entry name" value="MBR1/2-like"/>
</dbReference>